<comment type="caution">
    <text evidence="2">The sequence shown here is derived from an EMBL/GenBank/DDBJ whole genome shotgun (WGS) entry which is preliminary data.</text>
</comment>
<evidence type="ECO:0000313" key="2">
    <source>
        <dbReference type="EMBL" id="KAJ7363946.1"/>
    </source>
</evidence>
<sequence>MPPSSPCKQDFGAPSNLYYDRRTLGDVTNFRDFDQAKGTKLNTEDKSRKPLKAKQSKSRRRRPAMATVKVLPVEDSSATVVVKLAPPTLPAPVAITVIDPAPAPGSEEWNTNKASILAQARNWSNQIQASRRHSLPVPPLPVGLPVLERSHRHSAPPVLVTADKLDLQDRLSALFKEAKDTIAALDEETNAKGMKGEGSKVGFCKQNARKFSAIALEEGREEIFVIGEDTDEEEVVTTAPRTSRQEHTTDVLPIANPESSNLVSSISASASMEALASISTRSITDLFNTLDAVMTGPTWLRVLSRSDDITRRTNDSMV</sequence>
<evidence type="ECO:0000256" key="1">
    <source>
        <dbReference type="SAM" id="MobiDB-lite"/>
    </source>
</evidence>
<keyword evidence="3" id="KW-1185">Reference proteome</keyword>
<evidence type="ECO:0000313" key="3">
    <source>
        <dbReference type="Proteomes" id="UP001218218"/>
    </source>
</evidence>
<proteinExistence type="predicted"/>
<dbReference type="AlphaFoldDB" id="A0AAD7ANL4"/>
<accession>A0AAD7ANL4</accession>
<dbReference type="EMBL" id="JARIHO010000003">
    <property type="protein sequence ID" value="KAJ7363946.1"/>
    <property type="molecule type" value="Genomic_DNA"/>
</dbReference>
<feature type="compositionally biased region" description="Basic and acidic residues" evidence="1">
    <location>
        <begin position="38"/>
        <end position="48"/>
    </location>
</feature>
<name>A0AAD7ANL4_9AGAR</name>
<gene>
    <name evidence="2" type="ORF">DFH08DRAFT_261411</name>
</gene>
<reference evidence="2" key="1">
    <citation type="submission" date="2023-03" db="EMBL/GenBank/DDBJ databases">
        <title>Massive genome expansion in bonnet fungi (Mycena s.s.) driven by repeated elements and novel gene families across ecological guilds.</title>
        <authorList>
            <consortium name="Lawrence Berkeley National Laboratory"/>
            <person name="Harder C.B."/>
            <person name="Miyauchi S."/>
            <person name="Viragh M."/>
            <person name="Kuo A."/>
            <person name="Thoen E."/>
            <person name="Andreopoulos B."/>
            <person name="Lu D."/>
            <person name="Skrede I."/>
            <person name="Drula E."/>
            <person name="Henrissat B."/>
            <person name="Morin E."/>
            <person name="Kohler A."/>
            <person name="Barry K."/>
            <person name="LaButti K."/>
            <person name="Morin E."/>
            <person name="Salamov A."/>
            <person name="Lipzen A."/>
            <person name="Mereny Z."/>
            <person name="Hegedus B."/>
            <person name="Baldrian P."/>
            <person name="Stursova M."/>
            <person name="Weitz H."/>
            <person name="Taylor A."/>
            <person name="Grigoriev I.V."/>
            <person name="Nagy L.G."/>
            <person name="Martin F."/>
            <person name="Kauserud H."/>
        </authorList>
    </citation>
    <scope>NUCLEOTIDE SEQUENCE</scope>
    <source>
        <strain evidence="2">CBHHK002</strain>
    </source>
</reference>
<feature type="region of interest" description="Disordered" evidence="1">
    <location>
        <begin position="38"/>
        <end position="64"/>
    </location>
</feature>
<dbReference type="Proteomes" id="UP001218218">
    <property type="component" value="Unassembled WGS sequence"/>
</dbReference>
<protein>
    <submittedName>
        <fullName evidence="2">Uncharacterized protein</fullName>
    </submittedName>
</protein>
<feature type="compositionally biased region" description="Basic residues" evidence="1">
    <location>
        <begin position="49"/>
        <end position="63"/>
    </location>
</feature>
<organism evidence="2 3">
    <name type="scientific">Mycena albidolilacea</name>
    <dbReference type="NCBI Taxonomy" id="1033008"/>
    <lineage>
        <taxon>Eukaryota</taxon>
        <taxon>Fungi</taxon>
        <taxon>Dikarya</taxon>
        <taxon>Basidiomycota</taxon>
        <taxon>Agaricomycotina</taxon>
        <taxon>Agaricomycetes</taxon>
        <taxon>Agaricomycetidae</taxon>
        <taxon>Agaricales</taxon>
        <taxon>Marasmiineae</taxon>
        <taxon>Mycenaceae</taxon>
        <taxon>Mycena</taxon>
    </lineage>
</organism>